<dbReference type="Gene3D" id="2.60.40.10">
    <property type="entry name" value="Immunoglobulins"/>
    <property type="match status" value="2"/>
</dbReference>
<dbReference type="PANTHER" id="PTHR38340">
    <property type="entry name" value="S-LAYER PROTEIN"/>
    <property type="match status" value="1"/>
</dbReference>
<evidence type="ECO:0000256" key="1">
    <source>
        <dbReference type="ARBA" id="ARBA00004613"/>
    </source>
</evidence>
<evidence type="ECO:0000313" key="5">
    <source>
        <dbReference type="EMBL" id="CCK80813.1"/>
    </source>
</evidence>
<dbReference type="SMART" id="SM00736">
    <property type="entry name" value="CADG"/>
    <property type="match status" value="2"/>
</dbReference>
<dbReference type="PROSITE" id="PS00330">
    <property type="entry name" value="HEMOLYSIN_CALCIUM"/>
    <property type="match status" value="22"/>
</dbReference>
<accession>K0NLD0</accession>
<dbReference type="InterPro" id="IPR001343">
    <property type="entry name" value="Hemolysn_Ca-bd"/>
</dbReference>
<gene>
    <name evidence="5" type="ordered locus">TOL2_C26540</name>
</gene>
<evidence type="ECO:0000313" key="6">
    <source>
        <dbReference type="Proteomes" id="UP000007347"/>
    </source>
</evidence>
<feature type="region of interest" description="Disordered" evidence="3">
    <location>
        <begin position="1423"/>
        <end position="1443"/>
    </location>
</feature>
<dbReference type="PANTHER" id="PTHR38340:SF1">
    <property type="entry name" value="S-LAYER PROTEIN"/>
    <property type="match status" value="1"/>
</dbReference>
<dbReference type="KEGG" id="dto:TOL2_C26540"/>
<dbReference type="EMBL" id="FO203503">
    <property type="protein sequence ID" value="CCK80813.1"/>
    <property type="molecule type" value="Genomic_DNA"/>
</dbReference>
<feature type="domain" description="Dystroglycan-type cadherin-like" evidence="4">
    <location>
        <begin position="1918"/>
        <end position="2018"/>
    </location>
</feature>
<organism evidence="5 6">
    <name type="scientific">Desulfobacula toluolica (strain DSM 7467 / Tol2)</name>
    <dbReference type="NCBI Taxonomy" id="651182"/>
    <lineage>
        <taxon>Bacteria</taxon>
        <taxon>Pseudomonadati</taxon>
        <taxon>Thermodesulfobacteriota</taxon>
        <taxon>Desulfobacteria</taxon>
        <taxon>Desulfobacterales</taxon>
        <taxon>Desulfobacteraceae</taxon>
        <taxon>Desulfobacula</taxon>
    </lineage>
</organism>
<protein>
    <submittedName>
        <fullName evidence="5">Putative calcium-binding hemolysin protein</fullName>
    </submittedName>
</protein>
<feature type="region of interest" description="Disordered" evidence="3">
    <location>
        <begin position="866"/>
        <end position="894"/>
    </location>
</feature>
<dbReference type="Pfam" id="PF05345">
    <property type="entry name" value="He_PIG"/>
    <property type="match status" value="2"/>
</dbReference>
<dbReference type="SUPFAM" id="SSF49313">
    <property type="entry name" value="Cadherin-like"/>
    <property type="match status" value="2"/>
</dbReference>
<proteinExistence type="predicted"/>
<evidence type="ECO:0000256" key="3">
    <source>
        <dbReference type="SAM" id="MobiDB-lite"/>
    </source>
</evidence>
<dbReference type="PRINTS" id="PR00313">
    <property type="entry name" value="CABNDNGRPT"/>
</dbReference>
<dbReference type="Proteomes" id="UP000007347">
    <property type="component" value="Chromosome"/>
</dbReference>
<dbReference type="PATRIC" id="fig|651182.5.peg.3128"/>
<dbReference type="InterPro" id="IPR006644">
    <property type="entry name" value="Cadg"/>
</dbReference>
<feature type="domain" description="Dystroglycan-type cadherin-like" evidence="4">
    <location>
        <begin position="1559"/>
        <end position="1657"/>
    </location>
</feature>
<dbReference type="InterPro" id="IPR011049">
    <property type="entry name" value="Serralysin-like_metalloprot_C"/>
</dbReference>
<keyword evidence="2" id="KW-0964">Secreted</keyword>
<dbReference type="GO" id="GO:0005576">
    <property type="term" value="C:extracellular region"/>
    <property type="evidence" value="ECO:0007669"/>
    <property type="project" value="UniProtKB-SubCell"/>
</dbReference>
<evidence type="ECO:0000256" key="2">
    <source>
        <dbReference type="ARBA" id="ARBA00022525"/>
    </source>
</evidence>
<dbReference type="InterPro" id="IPR010566">
    <property type="entry name" value="Haemolys_ca-bd"/>
</dbReference>
<dbReference type="GO" id="GO:0016020">
    <property type="term" value="C:membrane"/>
    <property type="evidence" value="ECO:0007669"/>
    <property type="project" value="InterPro"/>
</dbReference>
<reference evidence="5 6" key="1">
    <citation type="journal article" date="2013" name="Environ. Microbiol.">
        <title>Complete genome, catabolic sub-proteomes and key-metabolites of Desulfobacula toluolica Tol2, a marine, aromatic compound-degrading, sulfate-reducing bacterium.</title>
        <authorList>
            <person name="Wohlbrand L."/>
            <person name="Jacob J.H."/>
            <person name="Kube M."/>
            <person name="Mussmann M."/>
            <person name="Jarling R."/>
            <person name="Beck A."/>
            <person name="Amann R."/>
            <person name="Wilkes H."/>
            <person name="Reinhardt R."/>
            <person name="Rabus R."/>
        </authorList>
    </citation>
    <scope>NUCLEOTIDE SEQUENCE [LARGE SCALE GENOMIC DNA]</scope>
    <source>
        <strain evidence="6">DSM 7467 / Tol2</strain>
    </source>
</reference>
<comment type="subcellular location">
    <subcellularLocation>
        <location evidence="1">Secreted</location>
    </subcellularLocation>
</comment>
<dbReference type="InterPro" id="IPR015919">
    <property type="entry name" value="Cadherin-like_sf"/>
</dbReference>
<dbReference type="STRING" id="651182.TOL2_C26540"/>
<dbReference type="InterPro" id="IPR018511">
    <property type="entry name" value="Hemolysin-typ_Ca-bd_CS"/>
</dbReference>
<dbReference type="InterPro" id="IPR013783">
    <property type="entry name" value="Ig-like_fold"/>
</dbReference>
<dbReference type="HOGENOM" id="CLU_226161_0_0_7"/>
<dbReference type="GO" id="GO:0005509">
    <property type="term" value="F:calcium ion binding"/>
    <property type="evidence" value="ECO:0007669"/>
    <property type="project" value="InterPro"/>
</dbReference>
<dbReference type="Gene3D" id="2.150.10.10">
    <property type="entry name" value="Serralysin-like metalloprotease, C-terminal"/>
    <property type="match status" value="13"/>
</dbReference>
<evidence type="ECO:0000259" key="4">
    <source>
        <dbReference type="SMART" id="SM00736"/>
    </source>
</evidence>
<dbReference type="SUPFAM" id="SSF51120">
    <property type="entry name" value="beta-Roll"/>
    <property type="match status" value="15"/>
</dbReference>
<dbReference type="InterPro" id="IPR050557">
    <property type="entry name" value="RTX_toxin/Mannuronan_C5-epim"/>
</dbReference>
<keyword evidence="6" id="KW-1185">Reference proteome</keyword>
<sequence length="2847" mass="300321">MKFFTVNAPAGIPLSFAVNMADGDKPYEALLKAIFESLATTAGASALAAAGAGTVAVSFGSVFVGYTAVTAASELIDRYIGVDATSDIGTDRLTYEFEIGSGKFSDFLYPRGGIAQFFDGLFLDTEANVWEEYDLVNAESWILKHANASEEPLKIEYSKAAGFTFTGTVTSALSSLYHSSDEHNKAIGTIVTQYNQNFDATVNGTTRSITNYSDREIAILANAAINGSVEEMTAIGNLTPFYEAGVASKIPISNQSDQFWMDRAEFTYYLLHGSTKDIWFHDKALDVTLEKGVDTAEHIRHYQFGHSGIDNIGTGHLHDLLYKGVDHLYGMGGNDTLKGHGGEDHIEGGEGQDTMYGGDGKDIFYIQGEDDDYDVFNGGAEEDTIRGSDGDDTIRVHDFSGENGENTVEIIDGRGGENIIAGTDMADTIDLSGTALIDIDRIEGGDGADTIKGCLADDTIYGGSKEKIEDNAGDRLEGGAGNDTYYAGTGDIINDLDGRGTIWFEGQDLSELTWTGLSPDSNIYSDSDENYYALFDENSNTLIVSHTSTNHSIKIEDFSDGTLGLTLEDYTPPGDYDHTLVGSADDDESDYHPDYDLGTYSYGFGDNADITADMSTSISLEIYGGAGSDYILGLPWDDYLNGGGGDDHIVSNSNSTMAPDIVGDVMDGGDGNDLIQDTGNVGSVMLGGAGFDILTGYRGNDTMSGGSQTDVLTGHAGDDYLSGGDGNDVLLGDNDLFWTNSIMGMLGPDMVDFTFDQANGWITDVNFNGVVSVKDGDTITVTGIGGGDIYFDIPAGNDFLDGGDGSDYLYSGGGNDILNGGTGADTLGGGIGDDMLYGGAGNDQLQGGDGNDHLYGEQGNDLLFGQKGNDVMDGGAGKDQLQGGEGDDILNGQDGDDYLLGGDGNDTLTGDSGNDIMEGGEGADTYKLQGGGDDVIIDSQGASTVEFISEYSEIRYVSYEGGQIINNPDGNDLLVVFDANNSLVVKGGRDAGLPFTYLIGSQEISHTELLYDMSEDITGTNGDDIIDGQGGDDNIDGGAGSDTIYGGPGHDNLHGGSGDDNLYGGDDWDVIFGGTGDDTIFGGTDDDYLYGQEGNDTLDGGDGSDFLYADIGNDTLIGGSGDDHLYGDEGSDTLSGGAGNDFIKGGIGDDVYLFGIGDGQDTLWNKDSWRQDSDILRFGAGISDDDIIATRSYNDFNYNDLFLTIQGTGDSIRVDSWFTDPHARALEVELSDGTPLDRYLLEQTSLVGTDQDDKWISIWDDHSLRGGKLNDVFDGRAGNDELYGGTGDDVYLFGRGDGQDTIYEVTGTDTIRFKNGIDPADVEVWQDAGNLCLGIKGTDDNITVKGTWPRMILGNRIGCQIERVEFNDGTVWGETALYGDPFHLSGTEGSDYMEGSVNSDHFLGLAGNDYLYGKEGDDTLYGGSGNDRLGGDDGNDVLSGGAGSDRMIGDTGDDVYIYNRGDGQDIINDNDRADGLDTLLFGADITELDVLALQDGDNLVLEIKNSNDQVTIADYYAAEYSVNNTRFDNKINRVEFSNGAVWDQAMIQTMVGGDNQAPVLSSPLPDQTTALDDIFTFQIPDTTFTDPDKGDVLSYSATLSDGSKLPFWLNFDSEKRIFSGTPSAEETISVTVTATDQKGLNVSDTFDLNVEFQDLVIEGTSGDDVLEGTAGNDIFQGGKGNDLLSGGDGDDTYLFNLGDGTDRISDSQGTDTIRFGEGITSDDISLDLGSLLLRVGDQGDEIHIEDFNPDDPLTSSAIESFQFAYGSKLDISDLLQRGFDIDGTQNDDLLAGTAVSDRISGEEGADTLAGGKGNDILTGGSGSDTYVFNLGDGDDTIEDVSNDTEGNLIEFGTGITVEDLTFEQDGNDLIIHVGSQGDALRLKDFDRFGHTGSLVTDTLQFTDGSQAGLADLVNTAPAVSVALQDQTATEDFAFNYILPPDTFTDADIGDSLTYTASLGNDQALPLWLFFDPNTVAFSGTPEDGDAGILDVTVTATDTAGDYAVTRFSLDVANYLAGSSWGDVITGTDLRDVIEGFEGNDTLNGGAGDDTFIVEGSDQGYNKIGGGEGYDKIVGGTGDDTIRLNSFKDDRTVEEIDGGEGTNIIAGGTANYDYLDFSATTLTNIDRIDAGSYSDTVIGSNEADVIIGGTGNDTLNGGGGDDTFIVEGSDQGYDRITGSDGYDRIIGGTDDDTIRLNNFRNDQTVEEIDGGEGNNIVAGGTANYDYLDFSATKLTNIAWINAGSHSDTVIGSSEADVIIGGTGNDTLNGGGGDDTFIVEGSDHGYDRITGGDGYDRIIGGTDDDTIRLNNFRNDQTVEEIDGGEGNNIVAGGTANYDYLDFSATKLTNIHRIDAGSHSDTVIGSSETDVIIGGTGNDTLNGGGGDDTFIVEGSDQGYDRITGGDGYDRIIGGTDDDTIRLNNFRNDQTVEEIDGGEGNNIVAGGTANYDYLDFSATKLTNIAWINAGSHSDTVIGSSEADVIIGGTGNDTLNGGGGDDTFIVEGSDQGYDRITGGDGYDRIIGGTDDDTIRLNNFRNDQTVEEIDGGEGNNIVAGGTANYDYLDFSATKLTNIAWINAGSHSDTVIGSSEADVIIGGTGNDTLNGGGGDDTFIVEGSDQGYDRITGGDGYDRIIGGTDDDTIRLNNFRNDQTVEEIDGGEGNNIVAGGTANYDYLDFSATKLTNIAWINAGSHSDTVIGSSEADVIIGGTGNDTLDGGAGDDVFRFSLGDGSDTLSISSGLDSIEFGADVEKDSIVIFQNSNGLQIGYGVSDLITITDDTGPNNEIQVGNISLADGSYLTGTDVNQLMQEMSAYADSEGLNLNSLDDVQQDIQLMGIITESWQEVGAF</sequence>
<dbReference type="Pfam" id="PF00353">
    <property type="entry name" value="HemolysinCabind"/>
    <property type="match status" value="30"/>
</dbReference>
<dbReference type="Pfam" id="PF06594">
    <property type="entry name" value="HCBP_related"/>
    <property type="match status" value="3"/>
</dbReference>
<name>K0NLD0_DESTT</name>